<protein>
    <submittedName>
        <fullName evidence="12">Magnesium and cobalt efflux protein CorC</fullName>
    </submittedName>
</protein>
<feature type="domain" description="CNNM transmembrane" evidence="11">
    <location>
        <begin position="1"/>
        <end position="178"/>
    </location>
</feature>
<evidence type="ECO:0000313" key="12">
    <source>
        <dbReference type="EMBL" id="QDS91762.1"/>
    </source>
</evidence>
<evidence type="ECO:0000256" key="7">
    <source>
        <dbReference type="PROSITE-ProRule" id="PRU00703"/>
    </source>
</evidence>
<keyword evidence="2 8" id="KW-0812">Transmembrane</keyword>
<feature type="transmembrane region" description="Helical" evidence="9">
    <location>
        <begin position="88"/>
        <end position="107"/>
    </location>
</feature>
<dbReference type="EMBL" id="CP036262">
    <property type="protein sequence ID" value="QDS91762.1"/>
    <property type="molecule type" value="Genomic_DNA"/>
</dbReference>
<gene>
    <name evidence="12" type="primary">corC_1</name>
    <name evidence="12" type="ORF">FF011L_04970</name>
</gene>
<dbReference type="AlphaFoldDB" id="A0A517MA49"/>
<keyword evidence="3" id="KW-0677">Repeat</keyword>
<feature type="transmembrane region" description="Helical" evidence="9">
    <location>
        <begin position="57"/>
        <end position="76"/>
    </location>
</feature>
<dbReference type="RefSeq" id="WP_145349901.1">
    <property type="nucleotide sequence ID" value="NZ_CP036262.1"/>
</dbReference>
<dbReference type="InterPro" id="IPR046342">
    <property type="entry name" value="CBS_dom_sf"/>
</dbReference>
<evidence type="ECO:0000259" key="10">
    <source>
        <dbReference type="PROSITE" id="PS51371"/>
    </source>
</evidence>
<evidence type="ECO:0000256" key="9">
    <source>
        <dbReference type="SAM" id="Phobius"/>
    </source>
</evidence>
<dbReference type="PROSITE" id="PS51846">
    <property type="entry name" value="CNNM"/>
    <property type="match status" value="1"/>
</dbReference>
<dbReference type="CDD" id="cd04590">
    <property type="entry name" value="CBS_pair_CorC_HlyC_assoc"/>
    <property type="match status" value="1"/>
</dbReference>
<dbReference type="SUPFAM" id="SSF54631">
    <property type="entry name" value="CBS-domain pair"/>
    <property type="match status" value="1"/>
</dbReference>
<evidence type="ECO:0000259" key="11">
    <source>
        <dbReference type="PROSITE" id="PS51846"/>
    </source>
</evidence>
<reference evidence="12 13" key="1">
    <citation type="submission" date="2019-02" db="EMBL/GenBank/DDBJ databases">
        <title>Deep-cultivation of Planctomycetes and their phenomic and genomic characterization uncovers novel biology.</title>
        <authorList>
            <person name="Wiegand S."/>
            <person name="Jogler M."/>
            <person name="Boedeker C."/>
            <person name="Pinto D."/>
            <person name="Vollmers J."/>
            <person name="Rivas-Marin E."/>
            <person name="Kohn T."/>
            <person name="Peeters S.H."/>
            <person name="Heuer A."/>
            <person name="Rast P."/>
            <person name="Oberbeckmann S."/>
            <person name="Bunk B."/>
            <person name="Jeske O."/>
            <person name="Meyerdierks A."/>
            <person name="Storesund J.E."/>
            <person name="Kallscheuer N."/>
            <person name="Luecker S."/>
            <person name="Lage O.M."/>
            <person name="Pohl T."/>
            <person name="Merkel B.J."/>
            <person name="Hornburger P."/>
            <person name="Mueller R.-W."/>
            <person name="Bruemmer F."/>
            <person name="Labrenz M."/>
            <person name="Spormann A.M."/>
            <person name="Op den Camp H."/>
            <person name="Overmann J."/>
            <person name="Amann R."/>
            <person name="Jetten M.S.M."/>
            <person name="Mascher T."/>
            <person name="Medema M.H."/>
            <person name="Devos D.P."/>
            <person name="Kaster A.-K."/>
            <person name="Ovreas L."/>
            <person name="Rohde M."/>
            <person name="Galperin M.Y."/>
            <person name="Jogler C."/>
        </authorList>
    </citation>
    <scope>NUCLEOTIDE SEQUENCE [LARGE SCALE GENOMIC DNA]</scope>
    <source>
        <strain evidence="12 13">FF011L</strain>
    </source>
</reference>
<dbReference type="Pfam" id="PF00571">
    <property type="entry name" value="CBS"/>
    <property type="match status" value="2"/>
</dbReference>
<comment type="subcellular location">
    <subcellularLocation>
        <location evidence="1">Membrane</location>
        <topology evidence="1">Multi-pass membrane protein</topology>
    </subcellularLocation>
</comment>
<dbReference type="PANTHER" id="PTHR22777:SF17">
    <property type="entry name" value="UPF0053 PROTEIN SLL0260"/>
    <property type="match status" value="1"/>
</dbReference>
<evidence type="ECO:0000256" key="8">
    <source>
        <dbReference type="PROSITE-ProRule" id="PRU01193"/>
    </source>
</evidence>
<dbReference type="OrthoDB" id="9798188at2"/>
<keyword evidence="4 8" id="KW-1133">Transmembrane helix</keyword>
<evidence type="ECO:0000313" key="13">
    <source>
        <dbReference type="Proteomes" id="UP000320672"/>
    </source>
</evidence>
<dbReference type="Gene3D" id="3.10.580.10">
    <property type="entry name" value="CBS-domain"/>
    <property type="match status" value="1"/>
</dbReference>
<name>A0A517MA49_9BACT</name>
<dbReference type="PROSITE" id="PS51371">
    <property type="entry name" value="CBS"/>
    <property type="match status" value="2"/>
</dbReference>
<dbReference type="KEGG" id="rml:FF011L_04970"/>
<proteinExistence type="predicted"/>
<keyword evidence="6 8" id="KW-0472">Membrane</keyword>
<dbReference type="InterPro" id="IPR044751">
    <property type="entry name" value="Ion_transp-like_CBS"/>
</dbReference>
<sequence length="322" mass="35289">MLTLILMIVIFFALSGLMAAIDAAMLSVTGPEVEELIHQQCYGAKRLREVKHRIRDAVVVIVIATNTINVLGPVIVSHQAFELFSSRGVVVVTIVLTLGTIVFSEILPKAIGNHFAPLVARLSAPTILASERVLFPLVIPLGWLTKRFTPGTRQLGTESQIRSLVRMGHQAGHIETDENQLIHRAFVLNDRMACDIMTPIDQVRAIAASSLISQAVTEVERSEFSRYPVFGSTIDDVQGILLSRDLLKAIIHGDSQHTVLSLVVDPMIVDAKTRSDDLLVLFRDQRVHLAVVQSAGKTLGIVTLEDVLEQLVGEIDDEKDTA</sequence>
<dbReference type="Pfam" id="PF01595">
    <property type="entry name" value="CNNM"/>
    <property type="match status" value="1"/>
</dbReference>
<keyword evidence="13" id="KW-1185">Reference proteome</keyword>
<accession>A0A517MA49</accession>
<dbReference type="Proteomes" id="UP000320672">
    <property type="component" value="Chromosome"/>
</dbReference>
<evidence type="ECO:0000256" key="5">
    <source>
        <dbReference type="ARBA" id="ARBA00023122"/>
    </source>
</evidence>
<feature type="domain" description="CBS" evidence="10">
    <location>
        <begin position="262"/>
        <end position="318"/>
    </location>
</feature>
<keyword evidence="5 7" id="KW-0129">CBS domain</keyword>
<evidence type="ECO:0000256" key="1">
    <source>
        <dbReference type="ARBA" id="ARBA00004141"/>
    </source>
</evidence>
<dbReference type="GO" id="GO:0005886">
    <property type="term" value="C:plasma membrane"/>
    <property type="evidence" value="ECO:0007669"/>
    <property type="project" value="TreeGrafter"/>
</dbReference>
<evidence type="ECO:0000256" key="6">
    <source>
        <dbReference type="ARBA" id="ARBA00023136"/>
    </source>
</evidence>
<feature type="domain" description="CBS" evidence="10">
    <location>
        <begin position="197"/>
        <end position="256"/>
    </location>
</feature>
<dbReference type="PANTHER" id="PTHR22777">
    <property type="entry name" value="HEMOLYSIN-RELATED"/>
    <property type="match status" value="1"/>
</dbReference>
<dbReference type="SMART" id="SM00116">
    <property type="entry name" value="CBS"/>
    <property type="match status" value="2"/>
</dbReference>
<evidence type="ECO:0000256" key="3">
    <source>
        <dbReference type="ARBA" id="ARBA00022737"/>
    </source>
</evidence>
<organism evidence="12 13">
    <name type="scientific">Roseimaritima multifibrata</name>
    <dbReference type="NCBI Taxonomy" id="1930274"/>
    <lineage>
        <taxon>Bacteria</taxon>
        <taxon>Pseudomonadati</taxon>
        <taxon>Planctomycetota</taxon>
        <taxon>Planctomycetia</taxon>
        <taxon>Pirellulales</taxon>
        <taxon>Pirellulaceae</taxon>
        <taxon>Roseimaritima</taxon>
    </lineage>
</organism>
<evidence type="ECO:0000256" key="4">
    <source>
        <dbReference type="ARBA" id="ARBA00022989"/>
    </source>
</evidence>
<dbReference type="InterPro" id="IPR000644">
    <property type="entry name" value="CBS_dom"/>
</dbReference>
<dbReference type="InterPro" id="IPR002550">
    <property type="entry name" value="CNNM"/>
</dbReference>
<evidence type="ECO:0000256" key="2">
    <source>
        <dbReference type="ARBA" id="ARBA00022692"/>
    </source>
</evidence>